<gene>
    <name evidence="2" type="ORF">FA13DRAFT_1735515</name>
</gene>
<reference evidence="2 3" key="1">
    <citation type="journal article" date="2019" name="Nat. Ecol. Evol.">
        <title>Megaphylogeny resolves global patterns of mushroom evolution.</title>
        <authorList>
            <person name="Varga T."/>
            <person name="Krizsan K."/>
            <person name="Foldi C."/>
            <person name="Dima B."/>
            <person name="Sanchez-Garcia M."/>
            <person name="Sanchez-Ramirez S."/>
            <person name="Szollosi G.J."/>
            <person name="Szarkandi J.G."/>
            <person name="Papp V."/>
            <person name="Albert L."/>
            <person name="Andreopoulos W."/>
            <person name="Angelini C."/>
            <person name="Antonin V."/>
            <person name="Barry K.W."/>
            <person name="Bougher N.L."/>
            <person name="Buchanan P."/>
            <person name="Buyck B."/>
            <person name="Bense V."/>
            <person name="Catcheside P."/>
            <person name="Chovatia M."/>
            <person name="Cooper J."/>
            <person name="Damon W."/>
            <person name="Desjardin D."/>
            <person name="Finy P."/>
            <person name="Geml J."/>
            <person name="Haridas S."/>
            <person name="Hughes K."/>
            <person name="Justo A."/>
            <person name="Karasinski D."/>
            <person name="Kautmanova I."/>
            <person name="Kiss B."/>
            <person name="Kocsube S."/>
            <person name="Kotiranta H."/>
            <person name="LaButti K.M."/>
            <person name="Lechner B.E."/>
            <person name="Liimatainen K."/>
            <person name="Lipzen A."/>
            <person name="Lukacs Z."/>
            <person name="Mihaltcheva S."/>
            <person name="Morgado L.N."/>
            <person name="Niskanen T."/>
            <person name="Noordeloos M.E."/>
            <person name="Ohm R.A."/>
            <person name="Ortiz-Santana B."/>
            <person name="Ovrebo C."/>
            <person name="Racz N."/>
            <person name="Riley R."/>
            <person name="Savchenko A."/>
            <person name="Shiryaev A."/>
            <person name="Soop K."/>
            <person name="Spirin V."/>
            <person name="Szebenyi C."/>
            <person name="Tomsovsky M."/>
            <person name="Tulloss R.E."/>
            <person name="Uehling J."/>
            <person name="Grigoriev I.V."/>
            <person name="Vagvolgyi C."/>
            <person name="Papp T."/>
            <person name="Martin F.M."/>
            <person name="Miettinen O."/>
            <person name="Hibbett D.S."/>
            <person name="Nagy L.G."/>
        </authorList>
    </citation>
    <scope>NUCLEOTIDE SEQUENCE [LARGE SCALE GENOMIC DNA]</scope>
    <source>
        <strain evidence="2 3">FP101781</strain>
    </source>
</reference>
<feature type="region of interest" description="Disordered" evidence="1">
    <location>
        <begin position="452"/>
        <end position="473"/>
    </location>
</feature>
<name>A0A4Y7T3V1_COPMI</name>
<dbReference type="SUPFAM" id="SSF52047">
    <property type="entry name" value="RNI-like"/>
    <property type="match status" value="1"/>
</dbReference>
<dbReference type="STRING" id="71717.A0A4Y7T3V1"/>
<dbReference type="Proteomes" id="UP000298030">
    <property type="component" value="Unassembled WGS sequence"/>
</dbReference>
<evidence type="ECO:0000313" key="3">
    <source>
        <dbReference type="Proteomes" id="UP000298030"/>
    </source>
</evidence>
<protein>
    <submittedName>
        <fullName evidence="2">Uncharacterized protein</fullName>
    </submittedName>
</protein>
<dbReference type="OrthoDB" id="3543113at2759"/>
<keyword evidence="3" id="KW-1185">Reference proteome</keyword>
<comment type="caution">
    <text evidence="2">The sequence shown here is derived from an EMBL/GenBank/DDBJ whole genome shotgun (WGS) entry which is preliminary data.</text>
</comment>
<dbReference type="AlphaFoldDB" id="A0A4Y7T3V1"/>
<proteinExistence type="predicted"/>
<accession>A0A4Y7T3V1</accession>
<organism evidence="2 3">
    <name type="scientific">Coprinellus micaceus</name>
    <name type="common">Glistening ink-cap mushroom</name>
    <name type="synonym">Coprinus micaceus</name>
    <dbReference type="NCBI Taxonomy" id="71717"/>
    <lineage>
        <taxon>Eukaryota</taxon>
        <taxon>Fungi</taxon>
        <taxon>Dikarya</taxon>
        <taxon>Basidiomycota</taxon>
        <taxon>Agaricomycotina</taxon>
        <taxon>Agaricomycetes</taxon>
        <taxon>Agaricomycetidae</taxon>
        <taxon>Agaricales</taxon>
        <taxon>Agaricineae</taxon>
        <taxon>Psathyrellaceae</taxon>
        <taxon>Coprinellus</taxon>
    </lineage>
</organism>
<feature type="compositionally biased region" description="Low complexity" evidence="1">
    <location>
        <begin position="1"/>
        <end position="22"/>
    </location>
</feature>
<dbReference type="EMBL" id="QPFP01000031">
    <property type="protein sequence ID" value="TEB28691.1"/>
    <property type="molecule type" value="Genomic_DNA"/>
</dbReference>
<evidence type="ECO:0000313" key="2">
    <source>
        <dbReference type="EMBL" id="TEB28691.1"/>
    </source>
</evidence>
<sequence>MSSSTEDPTRDSSPPSSSLNTPPAVPSSVEPYGEVVLSTALAMDVPPSPPPTPREEVLSNRDILTLIFETFLPPASCPPEKATRGFLHRLALLSRPFSGAALDCLWKDLDSLLPLVRLLDPLVFVEDGVYYPSGSISGLSDTFSKYASRVRSLHILEETSTVRPNRVDPSVYLFLTQFLNGKPLLPGLGTIHFETVDDPSFSWQTLPVLFPCPSLSSVVLTGSAIQNSLSRRVTVPLLVTRSPSLKSFAIDDDAYAGSDAYETLFTSGILQLRDLQSLSCALRGTLFRSSIGLTVRQKVPPHFLNDLGTKLRHLEQLKLGLELPISLTRKKSKKGGTASATQETRNIFPNLHRLSLSHLSDTHFMKCENISSLLHNIVFLTLTVRQSWISSLTDIVIGLARSRHLCHLTLMEDSAQPTVALTAYDIHLILTHLNLDELHIQVNELAQPELPAVEGQGGAEPDPSEPTTGESATSCLRRILTATSTRKGDRKVLRSLTLPQTWEEGDAGVTLLAEVAMKAPYLECLGISFDSSLTESKTSDLSAPTGEIRLPSALKYLHICDSRTSAQPFTPMEYKSIAQYLDACFPNLMELNVQPSSNACVIDHWAHVEHLRVMYQEIRRLSFARMH</sequence>
<evidence type="ECO:0000256" key="1">
    <source>
        <dbReference type="SAM" id="MobiDB-lite"/>
    </source>
</evidence>
<feature type="region of interest" description="Disordered" evidence="1">
    <location>
        <begin position="1"/>
        <end position="30"/>
    </location>
</feature>